<name>A0A7C9RDF5_9BRAD</name>
<feature type="compositionally biased region" description="Basic residues" evidence="1">
    <location>
        <begin position="50"/>
        <end position="72"/>
    </location>
</feature>
<sequence length="87" mass="9030">MLKFISAAIVAGSMIAAPAMAATVMKTETAPAAKSETLKPSVANANAKVKEKKIKHHKAHKKTSAVVSKKHVSSTATVKHVAAQKKG</sequence>
<feature type="signal peptide" evidence="2">
    <location>
        <begin position="1"/>
        <end position="21"/>
    </location>
</feature>
<comment type="caution">
    <text evidence="3">The sequence shown here is derived from an EMBL/GenBank/DDBJ whole genome shotgun (WGS) entry which is preliminary data.</text>
</comment>
<dbReference type="Proteomes" id="UP000480266">
    <property type="component" value="Unassembled WGS sequence"/>
</dbReference>
<keyword evidence="4" id="KW-1185">Reference proteome</keyword>
<keyword evidence="2" id="KW-0732">Signal</keyword>
<reference evidence="3" key="1">
    <citation type="submission" date="2020-02" db="EMBL/GenBank/DDBJ databases">
        <title>Draft genome sequence of Candidatus Afipia apatlaquensis IBT-C3, a potential strain for decolorization of textile dyes.</title>
        <authorList>
            <person name="Sanchez-Reyes A."/>
            <person name="Breton-Deval L."/>
            <person name="Mangelson H."/>
            <person name="Sanchez-Flores A."/>
        </authorList>
    </citation>
    <scope>NUCLEOTIDE SEQUENCE [LARGE SCALE GENOMIC DNA]</scope>
    <source>
        <strain evidence="3">IBT-C3</strain>
    </source>
</reference>
<dbReference type="EMBL" id="JAAMRR010000231">
    <property type="protein sequence ID" value="NGX94519.1"/>
    <property type="molecule type" value="Genomic_DNA"/>
</dbReference>
<evidence type="ECO:0008006" key="5">
    <source>
        <dbReference type="Google" id="ProtNLM"/>
    </source>
</evidence>
<dbReference type="InterPro" id="IPR058098">
    <property type="entry name" value="BRANT-like"/>
</dbReference>
<accession>A0A7C9RDF5</accession>
<evidence type="ECO:0000256" key="2">
    <source>
        <dbReference type="SAM" id="SignalP"/>
    </source>
</evidence>
<evidence type="ECO:0000313" key="3">
    <source>
        <dbReference type="EMBL" id="NGX94519.1"/>
    </source>
</evidence>
<dbReference type="NCBIfam" id="NF047414">
    <property type="entry name" value="BRANT_His_rich"/>
    <property type="match status" value="1"/>
</dbReference>
<feature type="region of interest" description="Disordered" evidence="1">
    <location>
        <begin position="50"/>
        <end position="87"/>
    </location>
</feature>
<feature type="chain" id="PRO_5028924609" description="Acid-shock protein" evidence="2">
    <location>
        <begin position="22"/>
        <end position="87"/>
    </location>
</feature>
<protein>
    <recommendedName>
        <fullName evidence="5">Acid-shock protein</fullName>
    </recommendedName>
</protein>
<gene>
    <name evidence="3" type="ORF">G4V63_04580</name>
</gene>
<organism evidence="3 4">
    <name type="scientific">Candidatus Afipia apatlaquensis</name>
    <dbReference type="NCBI Taxonomy" id="2712852"/>
    <lineage>
        <taxon>Bacteria</taxon>
        <taxon>Pseudomonadati</taxon>
        <taxon>Pseudomonadota</taxon>
        <taxon>Alphaproteobacteria</taxon>
        <taxon>Hyphomicrobiales</taxon>
        <taxon>Nitrobacteraceae</taxon>
        <taxon>Afipia</taxon>
    </lineage>
</organism>
<dbReference type="AlphaFoldDB" id="A0A7C9RDF5"/>
<proteinExistence type="predicted"/>
<evidence type="ECO:0000256" key="1">
    <source>
        <dbReference type="SAM" id="MobiDB-lite"/>
    </source>
</evidence>
<evidence type="ECO:0000313" key="4">
    <source>
        <dbReference type="Proteomes" id="UP000480266"/>
    </source>
</evidence>